<dbReference type="InterPro" id="IPR001647">
    <property type="entry name" value="HTH_TetR"/>
</dbReference>
<dbReference type="InterPro" id="IPR009057">
    <property type="entry name" value="Homeodomain-like_sf"/>
</dbReference>
<dbReference type="PANTHER" id="PTHR30055:SF234">
    <property type="entry name" value="HTH-TYPE TRANSCRIPTIONAL REGULATOR BETI"/>
    <property type="match status" value="1"/>
</dbReference>
<keyword evidence="3" id="KW-0804">Transcription</keyword>
<gene>
    <name evidence="6" type="ORF">GCM10009547_39230</name>
</gene>
<dbReference type="EMBL" id="BAAAHE010000040">
    <property type="protein sequence ID" value="GAA0631467.1"/>
    <property type="molecule type" value="Genomic_DNA"/>
</dbReference>
<evidence type="ECO:0000256" key="4">
    <source>
        <dbReference type="PROSITE-ProRule" id="PRU00335"/>
    </source>
</evidence>
<keyword evidence="1" id="KW-0805">Transcription regulation</keyword>
<dbReference type="SUPFAM" id="SSF48498">
    <property type="entry name" value="Tetracyclin repressor-like, C-terminal domain"/>
    <property type="match status" value="1"/>
</dbReference>
<reference evidence="6 7" key="1">
    <citation type="journal article" date="2019" name="Int. J. Syst. Evol. Microbiol.">
        <title>The Global Catalogue of Microorganisms (GCM) 10K type strain sequencing project: providing services to taxonomists for standard genome sequencing and annotation.</title>
        <authorList>
            <consortium name="The Broad Institute Genomics Platform"/>
            <consortium name="The Broad Institute Genome Sequencing Center for Infectious Disease"/>
            <person name="Wu L."/>
            <person name="Ma J."/>
        </authorList>
    </citation>
    <scope>NUCLEOTIDE SEQUENCE [LARGE SCALE GENOMIC DNA]</scope>
    <source>
        <strain evidence="6 7">JCM 10671</strain>
    </source>
</reference>
<protein>
    <submittedName>
        <fullName evidence="6">TetR/AcrR family transcriptional regulator</fullName>
    </submittedName>
</protein>
<dbReference type="InterPro" id="IPR036271">
    <property type="entry name" value="Tet_transcr_reg_TetR-rel_C_sf"/>
</dbReference>
<name>A0ABN1H7E0_9ACTN</name>
<keyword evidence="7" id="KW-1185">Reference proteome</keyword>
<accession>A0ABN1H7E0</accession>
<evidence type="ECO:0000256" key="1">
    <source>
        <dbReference type="ARBA" id="ARBA00023015"/>
    </source>
</evidence>
<evidence type="ECO:0000256" key="2">
    <source>
        <dbReference type="ARBA" id="ARBA00023125"/>
    </source>
</evidence>
<dbReference type="InterPro" id="IPR050109">
    <property type="entry name" value="HTH-type_TetR-like_transc_reg"/>
</dbReference>
<dbReference type="Pfam" id="PF00440">
    <property type="entry name" value="TetR_N"/>
    <property type="match status" value="1"/>
</dbReference>
<dbReference type="PANTHER" id="PTHR30055">
    <property type="entry name" value="HTH-TYPE TRANSCRIPTIONAL REGULATOR RUTR"/>
    <property type="match status" value="1"/>
</dbReference>
<feature type="DNA-binding region" description="H-T-H motif" evidence="4">
    <location>
        <begin position="33"/>
        <end position="52"/>
    </location>
</feature>
<proteinExistence type="predicted"/>
<dbReference type="SUPFAM" id="SSF46689">
    <property type="entry name" value="Homeodomain-like"/>
    <property type="match status" value="1"/>
</dbReference>
<evidence type="ECO:0000313" key="7">
    <source>
        <dbReference type="Proteomes" id="UP001500957"/>
    </source>
</evidence>
<evidence type="ECO:0000256" key="3">
    <source>
        <dbReference type="ARBA" id="ARBA00023163"/>
    </source>
</evidence>
<feature type="domain" description="HTH tetR-type" evidence="5">
    <location>
        <begin position="10"/>
        <end position="70"/>
    </location>
</feature>
<sequence>MSARLVDKFTARRDELAAATRATLAELGYARTSLREIAANSAFSHGVLHYYFRDKVDLITHSVRQYKAECVSRYDEIVDSATDGDALARGFAVAMATTLRDDAAMHRLWYDLRNQSMFEDVFRADVTEIDAGLEQMIWRVVSRYTELTGATPLLSSKALYAAFDGLFLQALTRWTTDPTGAAAELEGSVERLLRLVVSS</sequence>
<dbReference type="Proteomes" id="UP001500957">
    <property type="component" value="Unassembled WGS sequence"/>
</dbReference>
<dbReference type="PROSITE" id="PS50977">
    <property type="entry name" value="HTH_TETR_2"/>
    <property type="match status" value="1"/>
</dbReference>
<evidence type="ECO:0000259" key="5">
    <source>
        <dbReference type="PROSITE" id="PS50977"/>
    </source>
</evidence>
<evidence type="ECO:0000313" key="6">
    <source>
        <dbReference type="EMBL" id="GAA0631467.1"/>
    </source>
</evidence>
<keyword evidence="2 4" id="KW-0238">DNA-binding</keyword>
<dbReference type="Gene3D" id="1.10.357.10">
    <property type="entry name" value="Tetracycline Repressor, domain 2"/>
    <property type="match status" value="1"/>
</dbReference>
<organism evidence="6 7">
    <name type="scientific">Sporichthya brevicatena</name>
    <dbReference type="NCBI Taxonomy" id="171442"/>
    <lineage>
        <taxon>Bacteria</taxon>
        <taxon>Bacillati</taxon>
        <taxon>Actinomycetota</taxon>
        <taxon>Actinomycetes</taxon>
        <taxon>Sporichthyales</taxon>
        <taxon>Sporichthyaceae</taxon>
        <taxon>Sporichthya</taxon>
    </lineage>
</organism>
<comment type="caution">
    <text evidence="6">The sequence shown here is derived from an EMBL/GenBank/DDBJ whole genome shotgun (WGS) entry which is preliminary data.</text>
</comment>